<evidence type="ECO:0000313" key="2">
    <source>
        <dbReference type="Proteomes" id="UP001521150"/>
    </source>
</evidence>
<accession>A0ABS8ZX86</accession>
<organism evidence="1 2">
    <name type="scientific">Kibdelosporangium philippinense</name>
    <dbReference type="NCBI Taxonomy" id="211113"/>
    <lineage>
        <taxon>Bacteria</taxon>
        <taxon>Bacillati</taxon>
        <taxon>Actinomycetota</taxon>
        <taxon>Actinomycetes</taxon>
        <taxon>Pseudonocardiales</taxon>
        <taxon>Pseudonocardiaceae</taxon>
        <taxon>Kibdelosporangium</taxon>
    </lineage>
</organism>
<name>A0ABS8ZX86_9PSEU</name>
<dbReference type="Proteomes" id="UP001521150">
    <property type="component" value="Unassembled WGS sequence"/>
</dbReference>
<evidence type="ECO:0000313" key="1">
    <source>
        <dbReference type="EMBL" id="MCE7010512.1"/>
    </source>
</evidence>
<keyword evidence="2" id="KW-1185">Reference proteome</keyword>
<gene>
    <name evidence="1" type="ORF">LWC34_48085</name>
</gene>
<dbReference type="RefSeq" id="WP_233732453.1">
    <property type="nucleotide sequence ID" value="NZ_JAJVCN010000004.1"/>
</dbReference>
<proteinExistence type="predicted"/>
<reference evidence="1 2" key="1">
    <citation type="submission" date="2021-12" db="EMBL/GenBank/DDBJ databases">
        <title>Genome sequence of Kibdelosporangium philippinense ATCC 49844.</title>
        <authorList>
            <person name="Fedorov E.A."/>
            <person name="Omeragic M."/>
            <person name="Shalygina K.F."/>
            <person name="Maclea K.S."/>
        </authorList>
    </citation>
    <scope>NUCLEOTIDE SEQUENCE [LARGE SCALE GENOMIC DNA]</scope>
    <source>
        <strain evidence="1 2">ATCC 49844</strain>
    </source>
</reference>
<protein>
    <submittedName>
        <fullName evidence="1">Uncharacterized protein</fullName>
    </submittedName>
</protein>
<dbReference type="EMBL" id="JAJVCN010000004">
    <property type="protein sequence ID" value="MCE7010512.1"/>
    <property type="molecule type" value="Genomic_DNA"/>
</dbReference>
<dbReference type="Gene3D" id="1.10.357.10">
    <property type="entry name" value="Tetracycline Repressor, domain 2"/>
    <property type="match status" value="1"/>
</dbReference>
<comment type="caution">
    <text evidence="1">The sequence shown here is derived from an EMBL/GenBank/DDBJ whole genome shotgun (WGS) entry which is preliminary data.</text>
</comment>
<sequence length="62" mass="7160">MFRDGRQAGEYRKFAPRVMALALMATLENVPRELMERSDTKLETFTTELADLFDHATRKDAP</sequence>